<accession>A0A499U4D3</accession>
<dbReference type="Pfam" id="PF07714">
    <property type="entry name" value="PK_Tyr_Ser-Thr"/>
    <property type="match status" value="1"/>
</dbReference>
<dbReference type="FunFam" id="1.10.510.10:FF:000754">
    <property type="entry name" value="Interleukin-1 receptor-associated kinase"/>
    <property type="match status" value="1"/>
</dbReference>
<dbReference type="InterPro" id="IPR052059">
    <property type="entry name" value="CR_Ser/Thr_kinase"/>
</dbReference>
<dbReference type="InterPro" id="IPR011029">
    <property type="entry name" value="DEATH-like_dom_sf"/>
</dbReference>
<dbReference type="Pfam" id="PF00531">
    <property type="entry name" value="Death"/>
    <property type="match status" value="1"/>
</dbReference>
<dbReference type="PROSITE" id="PS50011">
    <property type="entry name" value="PROTEIN_KINASE_DOM"/>
    <property type="match status" value="1"/>
</dbReference>
<keyword evidence="4" id="KW-0808">Transferase</keyword>
<dbReference type="InterPro" id="IPR037924">
    <property type="entry name" value="Pelle_death"/>
</dbReference>
<evidence type="ECO:0000256" key="6">
    <source>
        <dbReference type="ARBA" id="ARBA00022777"/>
    </source>
</evidence>
<dbReference type="SUPFAM" id="SSF56112">
    <property type="entry name" value="Protein kinase-like (PK-like)"/>
    <property type="match status" value="1"/>
</dbReference>
<dbReference type="SMART" id="SM00220">
    <property type="entry name" value="S_TKc"/>
    <property type="match status" value="1"/>
</dbReference>
<evidence type="ECO:0000256" key="3">
    <source>
        <dbReference type="ARBA" id="ARBA00022527"/>
    </source>
</evidence>
<feature type="domain" description="Protein kinase" evidence="11">
    <location>
        <begin position="210"/>
        <end position="494"/>
    </location>
</feature>
<dbReference type="GO" id="GO:0004674">
    <property type="term" value="F:protein serine/threonine kinase activity"/>
    <property type="evidence" value="ECO:0007669"/>
    <property type="project" value="UniProtKB-KW"/>
</dbReference>
<dbReference type="PANTHER" id="PTHR47973">
    <property type="entry name" value="CYSTEINE-RICH RECEPTOR-LIKE PROTEIN KINASE 3"/>
    <property type="match status" value="1"/>
</dbReference>
<evidence type="ECO:0000256" key="9">
    <source>
        <dbReference type="ARBA" id="ARBA00048679"/>
    </source>
</evidence>
<protein>
    <recommendedName>
        <fullName evidence="2">non-specific serine/threonine protein kinase</fullName>
        <ecNumber evidence="2">2.7.11.1</ecNumber>
    </recommendedName>
</protein>
<dbReference type="CDD" id="cd14066">
    <property type="entry name" value="STKc_IRAK"/>
    <property type="match status" value="1"/>
</dbReference>
<dbReference type="FunFam" id="1.10.533.10:FF:000094">
    <property type="entry name" value="Interleukin-1 receptor-associated kinase"/>
    <property type="match status" value="1"/>
</dbReference>
<dbReference type="SUPFAM" id="SSF47986">
    <property type="entry name" value="DEATH domain"/>
    <property type="match status" value="1"/>
</dbReference>
<dbReference type="PROSITE" id="PS00107">
    <property type="entry name" value="PROTEIN_KINASE_ATP"/>
    <property type="match status" value="1"/>
</dbReference>
<proteinExistence type="evidence at transcript level"/>
<reference evidence="12" key="1">
    <citation type="journal article" date="2019" name="Proc. R. Soc. B">
        <title>Functional crosstalk across IMD and Toll pathways: insight into the evolution of incomplete immune cascades.</title>
        <authorList>
            <person name="Nishide Y."/>
            <person name="Kageyama D."/>
            <person name="Yokoi K."/>
            <person name="Jouraku A."/>
            <person name="Tanaka H."/>
            <person name="Futahashi R."/>
            <person name="Fukatsu T."/>
        </authorList>
    </citation>
    <scope>NUCLEOTIDE SEQUENCE</scope>
</reference>
<dbReference type="InterPro" id="IPR011009">
    <property type="entry name" value="Kinase-like_dom_sf"/>
</dbReference>
<evidence type="ECO:0000313" key="12">
    <source>
        <dbReference type="EMBL" id="BBE08132.1"/>
    </source>
</evidence>
<dbReference type="InterPro" id="IPR001245">
    <property type="entry name" value="Ser-Thr/Tyr_kinase_cat_dom"/>
</dbReference>
<dbReference type="Gene3D" id="1.10.510.10">
    <property type="entry name" value="Transferase(Phosphotransferase) domain 1"/>
    <property type="match status" value="1"/>
</dbReference>
<dbReference type="Gene3D" id="3.30.200.20">
    <property type="entry name" value="Phosphorylase Kinase, domain 1"/>
    <property type="match status" value="1"/>
</dbReference>
<evidence type="ECO:0000259" key="11">
    <source>
        <dbReference type="PROSITE" id="PS50011"/>
    </source>
</evidence>
<evidence type="ECO:0000256" key="7">
    <source>
        <dbReference type="ARBA" id="ARBA00022840"/>
    </source>
</evidence>
<dbReference type="CDD" id="cd08307">
    <property type="entry name" value="Death_Pelle"/>
    <property type="match status" value="1"/>
</dbReference>
<gene>
    <name evidence="12" type="primary">pelle</name>
</gene>
<dbReference type="EMBL" id="LC384123">
    <property type="protein sequence ID" value="BBE08132.1"/>
    <property type="molecule type" value="mRNA"/>
</dbReference>
<keyword evidence="3" id="KW-0723">Serine/threonine-protein kinase</keyword>
<dbReference type="GO" id="GO:0007165">
    <property type="term" value="P:signal transduction"/>
    <property type="evidence" value="ECO:0007669"/>
    <property type="project" value="InterPro"/>
</dbReference>
<dbReference type="InterPro" id="IPR017441">
    <property type="entry name" value="Protein_kinase_ATP_BS"/>
</dbReference>
<organism evidence="12">
    <name type="scientific">Plautia stali</name>
    <name type="common">Stink bug</name>
    <dbReference type="NCBI Taxonomy" id="106108"/>
    <lineage>
        <taxon>Eukaryota</taxon>
        <taxon>Metazoa</taxon>
        <taxon>Ecdysozoa</taxon>
        <taxon>Arthropoda</taxon>
        <taxon>Hexapoda</taxon>
        <taxon>Insecta</taxon>
        <taxon>Pterygota</taxon>
        <taxon>Neoptera</taxon>
        <taxon>Paraneoptera</taxon>
        <taxon>Hemiptera</taxon>
        <taxon>Heteroptera</taxon>
        <taxon>Panheteroptera</taxon>
        <taxon>Pentatomomorpha</taxon>
        <taxon>Pentatomoidea</taxon>
        <taxon>Pentatomidae</taxon>
        <taxon>Pentatominae</taxon>
        <taxon>Plautia</taxon>
    </lineage>
</organism>
<dbReference type="PROSITE" id="PS00108">
    <property type="entry name" value="PROTEIN_KINASE_ST"/>
    <property type="match status" value="1"/>
</dbReference>
<dbReference type="InterPro" id="IPR008271">
    <property type="entry name" value="Ser/Thr_kinase_AS"/>
</dbReference>
<sequence>MFVYDLPYNERKQICKILDLNKAWEQLGGSYMKFDVTTLKHFEEAPSRNRSPTDELLTLWGTHNHTVLELFVLLSRMQHYQAMMILKPFVDLRYHRLIYEGEENFSQMLVNKGNPIGQNSCTSVGNYKKEEVNGNLNINLKGQDIASNKDMQKNKLLINEKIVNKKEIDVGVEGLLRKKYEQSKFDEETLNDNLSLLISYAELERATGSWDKKNILGKGGFGTVYKGIWKNTEVAIKRLEVQKEEMDESCKTHRKQSLRELRCLNSYRHDNILPLYGYSIGGSHDCLVYQYMTNGSLEDRLLCRDDTKPLSWSQRVIIATGTARGLQYLHTIGDKPLIHGDIKSANILLDPYLVPKIGDFGLAREGPLQQYTHVKVSRVHGTRPYLPDEFLRAKKFSIKVDTYSFGVVLFELATGLRVYDDSRPLKYLKDVVESCDEDKRSDLKDIKAGYDDGISFSALISLGMACVSSKPKDRPEMVEVLRNLDAISKTHEITQQAHYAFYRNSPTPVLPYELQLKYDHLSQHRKLSISPNGMSPVGITDNSPPLEHLNSRVVLKSCTNNINFRSNLRNYHDESNSSTPLNRRLEPDVDIKINDSRSVTDVFIRSIENSSEENDNAPIIRIEPPSVVFSQNSGSACDELPLISALGIKEDNINSETGKSLD</sequence>
<comment type="similarity">
    <text evidence="1">Belongs to the protein kinase superfamily. TKL Ser/Thr protein kinase family. Pelle subfamily.</text>
</comment>
<evidence type="ECO:0000256" key="10">
    <source>
        <dbReference type="PROSITE-ProRule" id="PRU10141"/>
    </source>
</evidence>
<comment type="catalytic activity">
    <reaction evidence="8">
        <text>L-threonyl-[protein] + ATP = O-phospho-L-threonyl-[protein] + ADP + H(+)</text>
        <dbReference type="Rhea" id="RHEA:46608"/>
        <dbReference type="Rhea" id="RHEA-COMP:11060"/>
        <dbReference type="Rhea" id="RHEA-COMP:11605"/>
        <dbReference type="ChEBI" id="CHEBI:15378"/>
        <dbReference type="ChEBI" id="CHEBI:30013"/>
        <dbReference type="ChEBI" id="CHEBI:30616"/>
        <dbReference type="ChEBI" id="CHEBI:61977"/>
        <dbReference type="ChEBI" id="CHEBI:456216"/>
        <dbReference type="EC" id="2.7.11.1"/>
    </reaction>
</comment>
<dbReference type="GO" id="GO:0045087">
    <property type="term" value="P:innate immune response"/>
    <property type="evidence" value="ECO:0007669"/>
    <property type="project" value="UniProtKB-ARBA"/>
</dbReference>
<evidence type="ECO:0000256" key="4">
    <source>
        <dbReference type="ARBA" id="ARBA00022679"/>
    </source>
</evidence>
<name>A0A499U4D3_PLAST</name>
<dbReference type="Gene3D" id="1.10.533.10">
    <property type="entry name" value="Death Domain, Fas"/>
    <property type="match status" value="1"/>
</dbReference>
<evidence type="ECO:0000256" key="5">
    <source>
        <dbReference type="ARBA" id="ARBA00022741"/>
    </source>
</evidence>
<keyword evidence="7 10" id="KW-0067">ATP-binding</keyword>
<dbReference type="EC" id="2.7.11.1" evidence="2"/>
<dbReference type="InterPro" id="IPR000719">
    <property type="entry name" value="Prot_kinase_dom"/>
</dbReference>
<feature type="binding site" evidence="10">
    <location>
        <position position="237"/>
    </location>
    <ligand>
        <name>ATP</name>
        <dbReference type="ChEBI" id="CHEBI:30616"/>
    </ligand>
</feature>
<evidence type="ECO:0000256" key="2">
    <source>
        <dbReference type="ARBA" id="ARBA00012513"/>
    </source>
</evidence>
<dbReference type="InterPro" id="IPR000488">
    <property type="entry name" value="Death_dom"/>
</dbReference>
<comment type="catalytic activity">
    <reaction evidence="9">
        <text>L-seryl-[protein] + ATP = O-phospho-L-seryl-[protein] + ADP + H(+)</text>
        <dbReference type="Rhea" id="RHEA:17989"/>
        <dbReference type="Rhea" id="RHEA-COMP:9863"/>
        <dbReference type="Rhea" id="RHEA-COMP:11604"/>
        <dbReference type="ChEBI" id="CHEBI:15378"/>
        <dbReference type="ChEBI" id="CHEBI:29999"/>
        <dbReference type="ChEBI" id="CHEBI:30616"/>
        <dbReference type="ChEBI" id="CHEBI:83421"/>
        <dbReference type="ChEBI" id="CHEBI:456216"/>
        <dbReference type="EC" id="2.7.11.1"/>
    </reaction>
</comment>
<evidence type="ECO:0000256" key="8">
    <source>
        <dbReference type="ARBA" id="ARBA00047899"/>
    </source>
</evidence>
<keyword evidence="6 12" id="KW-0418">Kinase</keyword>
<dbReference type="AlphaFoldDB" id="A0A499U4D3"/>
<keyword evidence="5 10" id="KW-0547">Nucleotide-binding</keyword>
<evidence type="ECO:0000256" key="1">
    <source>
        <dbReference type="ARBA" id="ARBA00008718"/>
    </source>
</evidence>
<dbReference type="GO" id="GO:0005524">
    <property type="term" value="F:ATP binding"/>
    <property type="evidence" value="ECO:0007669"/>
    <property type="project" value="UniProtKB-UniRule"/>
</dbReference>